<name>A0ABY9TFW8_9GAMM</name>
<dbReference type="Gene3D" id="3.90.1210.10">
    <property type="entry name" value="Antifreeze-like/N-acetylneuraminic acid synthase C-terminal domain"/>
    <property type="match status" value="1"/>
</dbReference>
<dbReference type="Pfam" id="PF08666">
    <property type="entry name" value="SAF"/>
    <property type="match status" value="1"/>
</dbReference>
<dbReference type="InterPro" id="IPR017592">
    <property type="entry name" value="Pilus_assmbl_Flp-typ_CpaB"/>
</dbReference>
<accession>A0ABY9TFW8</accession>
<dbReference type="SMART" id="SM00858">
    <property type="entry name" value="SAF"/>
    <property type="match status" value="1"/>
</dbReference>
<proteinExistence type="predicted"/>
<dbReference type="InterPro" id="IPR031571">
    <property type="entry name" value="RcpC_dom"/>
</dbReference>
<reference evidence="3" key="1">
    <citation type="submission" date="2023-09" db="EMBL/GenBank/DDBJ databases">
        <authorList>
            <person name="Li S."/>
            <person name="Li X."/>
            <person name="Zhang C."/>
            <person name="Zhao Z."/>
        </authorList>
    </citation>
    <scope>NUCLEOTIDE SEQUENCE [LARGE SCALE GENOMIC DNA]</scope>
    <source>
        <strain evidence="3">SQ345</strain>
    </source>
</reference>
<dbReference type="NCBIfam" id="TIGR03177">
    <property type="entry name" value="pilus_cpaB"/>
    <property type="match status" value="1"/>
</dbReference>
<dbReference type="InterPro" id="IPR013974">
    <property type="entry name" value="SAF"/>
</dbReference>
<evidence type="ECO:0000313" key="3">
    <source>
        <dbReference type="Proteomes" id="UP001248581"/>
    </source>
</evidence>
<dbReference type="EMBL" id="CP134146">
    <property type="protein sequence ID" value="WNC67657.1"/>
    <property type="molecule type" value="Genomic_DNA"/>
</dbReference>
<dbReference type="Proteomes" id="UP001248581">
    <property type="component" value="Chromosome"/>
</dbReference>
<evidence type="ECO:0000313" key="2">
    <source>
        <dbReference type="EMBL" id="WNC67657.1"/>
    </source>
</evidence>
<keyword evidence="3" id="KW-1185">Reference proteome</keyword>
<gene>
    <name evidence="2" type="primary">cpaB</name>
    <name evidence="2" type="ORF">RI845_14165</name>
</gene>
<dbReference type="Pfam" id="PF16976">
    <property type="entry name" value="RcpC"/>
    <property type="match status" value="1"/>
</dbReference>
<protein>
    <submittedName>
        <fullName evidence="2">Flp pilus assembly protein CpaB</fullName>
    </submittedName>
</protein>
<sequence length="271" mass="29055">MNKNVAVFILLSIVFGLGAVFLAKNWLDKNQPQTVKVGQAQVVTVNTSLQTGSIIEAKHISLTTIPESMVPEGAITKLEDATGMVVKSKLYSGDLLHAKRIAKKGEGSSLASLISPHMRAVSIRVNDVVGVSGFILPGNTVDILITYRGKSAANTEVVLSNIKILAVDQRASNDENKPQIVRAVTLEVTLEQAETLMSAQNKGSLQLALRNPNDKAEVALFDPEQDDKAFEQAAAEASIETQTVAVNSLTGRNKVEIIRGIDKESVQVSNN</sequence>
<organism evidence="2 3">
    <name type="scientific">Thalassotalea nanhaiensis</name>
    <dbReference type="NCBI Taxonomy" id="3065648"/>
    <lineage>
        <taxon>Bacteria</taxon>
        <taxon>Pseudomonadati</taxon>
        <taxon>Pseudomonadota</taxon>
        <taxon>Gammaproteobacteria</taxon>
        <taxon>Alteromonadales</taxon>
        <taxon>Colwelliaceae</taxon>
        <taxon>Thalassotalea</taxon>
    </lineage>
</organism>
<dbReference type="CDD" id="cd11614">
    <property type="entry name" value="SAF_CpaB_FlgA_like"/>
    <property type="match status" value="1"/>
</dbReference>
<feature type="domain" description="SAF" evidence="1">
    <location>
        <begin position="40"/>
        <end position="102"/>
    </location>
</feature>
<dbReference type="RefSeq" id="WP_348386816.1">
    <property type="nucleotide sequence ID" value="NZ_CP134146.1"/>
</dbReference>
<evidence type="ECO:0000259" key="1">
    <source>
        <dbReference type="SMART" id="SM00858"/>
    </source>
</evidence>